<dbReference type="RefSeq" id="WP_094472365.1">
    <property type="nucleotide sequence ID" value="NZ_NOXT01000046.1"/>
</dbReference>
<dbReference type="Proteomes" id="UP000216991">
    <property type="component" value="Unassembled WGS sequence"/>
</dbReference>
<accession>A0A255Z4K9</accession>
<keyword evidence="3" id="KW-1185">Reference proteome</keyword>
<evidence type="ECO:0000313" key="3">
    <source>
        <dbReference type="Proteomes" id="UP000216991"/>
    </source>
</evidence>
<dbReference type="AlphaFoldDB" id="A0A255Z4K9"/>
<evidence type="ECO:0000259" key="1">
    <source>
        <dbReference type="Pfam" id="PF07589"/>
    </source>
</evidence>
<name>A0A255Z4K9_9SPHN</name>
<comment type="caution">
    <text evidence="2">The sequence shown here is derived from an EMBL/GenBank/DDBJ whole genome shotgun (WGS) entry which is preliminary data.</text>
</comment>
<dbReference type="EMBL" id="NOXT01000046">
    <property type="protein sequence ID" value="OYQ36361.1"/>
    <property type="molecule type" value="Genomic_DNA"/>
</dbReference>
<organism evidence="2 3">
    <name type="scientific">Sandarakinorhabdus cyanobacteriorum</name>
    <dbReference type="NCBI Taxonomy" id="1981098"/>
    <lineage>
        <taxon>Bacteria</taxon>
        <taxon>Pseudomonadati</taxon>
        <taxon>Pseudomonadota</taxon>
        <taxon>Alphaproteobacteria</taxon>
        <taxon>Sphingomonadales</taxon>
        <taxon>Sphingosinicellaceae</taxon>
        <taxon>Sandarakinorhabdus</taxon>
    </lineage>
</organism>
<reference evidence="2 3" key="1">
    <citation type="submission" date="2017-07" db="EMBL/GenBank/DDBJ databases">
        <title>Sandarakinorhabdus cyanobacteriorum sp. nov., a novel bacterium isolated from cyanobacterial aggregates in a eutrophic lake.</title>
        <authorList>
            <person name="Cai H."/>
        </authorList>
    </citation>
    <scope>NUCLEOTIDE SEQUENCE [LARGE SCALE GENOMIC DNA]</scope>
    <source>
        <strain evidence="2 3">TH057</strain>
    </source>
</reference>
<dbReference type="Pfam" id="PF07589">
    <property type="entry name" value="PEP-CTERM"/>
    <property type="match status" value="1"/>
</dbReference>
<dbReference type="OrthoDB" id="121983at2"/>
<feature type="domain" description="Ice-binding protein C-terminal" evidence="1">
    <location>
        <begin position="135"/>
        <end position="159"/>
    </location>
</feature>
<sequence>MNNSVIGEQQGFTSFDPAAFSGTRFTFAGNYVAITRPHGLSCFGCTDSRFIDNVIVTLPQSDRLAGLHVPGGANNVFQNNVNMDLRGINAPLDQVLPSRLYSALVPSVAGMVGSQHDNRDWRISDEPALLSATGPVPEPGGWMMMLFGFVMVGRVLRGRQAARVVLS</sequence>
<evidence type="ECO:0000313" key="2">
    <source>
        <dbReference type="EMBL" id="OYQ36361.1"/>
    </source>
</evidence>
<dbReference type="InterPro" id="IPR013424">
    <property type="entry name" value="Ice-binding_C"/>
</dbReference>
<protein>
    <recommendedName>
        <fullName evidence="1">Ice-binding protein C-terminal domain-containing protein</fullName>
    </recommendedName>
</protein>
<gene>
    <name evidence="2" type="ORF">CHU93_01045</name>
</gene>
<proteinExistence type="predicted"/>